<feature type="domain" description="Gfd2/YDR514C-like C-terminal" evidence="2">
    <location>
        <begin position="177"/>
        <end position="277"/>
    </location>
</feature>
<evidence type="ECO:0000256" key="1">
    <source>
        <dbReference type="SAM" id="MobiDB-lite"/>
    </source>
</evidence>
<evidence type="ECO:0000313" key="4">
    <source>
        <dbReference type="Proteomes" id="UP000521943"/>
    </source>
</evidence>
<dbReference type="AlphaFoldDB" id="A0A8H6I9E9"/>
<protein>
    <recommendedName>
        <fullName evidence="2">Gfd2/YDR514C-like C-terminal domain-containing protein</fullName>
    </recommendedName>
</protein>
<comment type="caution">
    <text evidence="3">The sequence shown here is derived from an EMBL/GenBank/DDBJ whole genome shotgun (WGS) entry which is preliminary data.</text>
</comment>
<dbReference type="PANTHER" id="PTHR28083">
    <property type="entry name" value="GOOD FOR FULL DBP5 ACTIVITY PROTEIN 2"/>
    <property type="match status" value="1"/>
</dbReference>
<evidence type="ECO:0000259" key="2">
    <source>
        <dbReference type="Pfam" id="PF21762"/>
    </source>
</evidence>
<dbReference type="Pfam" id="PF21762">
    <property type="entry name" value="DEDDh_C"/>
    <property type="match status" value="1"/>
</dbReference>
<dbReference type="SUPFAM" id="SSF53098">
    <property type="entry name" value="Ribonuclease H-like"/>
    <property type="match status" value="1"/>
</dbReference>
<proteinExistence type="predicted"/>
<dbReference type="InterPro" id="IPR040151">
    <property type="entry name" value="Gfd2/YDR514C-like"/>
</dbReference>
<feature type="compositionally biased region" description="Gly residues" evidence="1">
    <location>
        <begin position="503"/>
        <end position="513"/>
    </location>
</feature>
<feature type="region of interest" description="Disordered" evidence="1">
    <location>
        <begin position="315"/>
        <end position="356"/>
    </location>
</feature>
<dbReference type="OrthoDB" id="5953249at2759"/>
<feature type="compositionally biased region" description="Polar residues" evidence="1">
    <location>
        <begin position="326"/>
        <end position="339"/>
    </location>
</feature>
<organism evidence="3 4">
    <name type="scientific">Ephemerocybe angulata</name>
    <dbReference type="NCBI Taxonomy" id="980116"/>
    <lineage>
        <taxon>Eukaryota</taxon>
        <taxon>Fungi</taxon>
        <taxon>Dikarya</taxon>
        <taxon>Basidiomycota</taxon>
        <taxon>Agaricomycotina</taxon>
        <taxon>Agaricomycetes</taxon>
        <taxon>Agaricomycetidae</taxon>
        <taxon>Agaricales</taxon>
        <taxon>Agaricineae</taxon>
        <taxon>Psathyrellaceae</taxon>
        <taxon>Ephemerocybe</taxon>
    </lineage>
</organism>
<feature type="compositionally biased region" description="Polar residues" evidence="1">
    <location>
        <begin position="553"/>
        <end position="563"/>
    </location>
</feature>
<dbReference type="PANTHER" id="PTHR28083:SF1">
    <property type="entry name" value="GOOD FOR FULL DBP5 ACTIVITY PROTEIN 2"/>
    <property type="match status" value="1"/>
</dbReference>
<dbReference type="GO" id="GO:0005634">
    <property type="term" value="C:nucleus"/>
    <property type="evidence" value="ECO:0007669"/>
    <property type="project" value="TreeGrafter"/>
</dbReference>
<dbReference type="EMBL" id="JACGCI010000010">
    <property type="protein sequence ID" value="KAF6761336.1"/>
    <property type="molecule type" value="Genomic_DNA"/>
</dbReference>
<sequence>MNNDFVLVDPKAWEYDLHSIYSAYIGYFQVYNIPWYERSWGHFFESFDGFLGFTWPVITVTDAWTGKPHIATRLTAINSFIKMIKTRFGETLPQPPNILQITPFETSQRRQRHVSDYVTYSRLHATLPAAYIAAVKARVRAGDYKVVLKELWEKRDKTFLAIDFELGHWPPSPDQNYRKGHYIVSEYVDKIVNRHTPTLPWQYAFGDSQVVSKTKLPDIIETVISLASPDSETALNTLVLVAHGVQGDLARLEEMKIKLPSNMVVLDTAILERAMYGSGHRPVMMDPKTEKPRVTGTTLSLENLLISFTLPPLSLPNGHHRRHSRNLNASDDSSPERNATTPSGHPGGGGGTPSVTVQTVPIVLPQCKLHNAGNDAFMTLFAFQQLMEPHVAHKTPSVKQQQSQQQMQMHSFPGSLPTPPLLTPGAGAYHQNPLQSNGGGGGMGMNPRPRVMSHQGTGMGWPMVSMPVGMGPMGPLSPPINMTMNGSPAPLMVPTFSTFGMQQLGGGYPGGSNGQSLTLPGQNGRRHSGERNGNSRPRSAAVYDLAGEFGNLSVPSRSGSSGPDSLREKEKERKVERVPMMKYASSPGLGKSGN</sequence>
<reference evidence="3 4" key="1">
    <citation type="submission" date="2020-07" db="EMBL/GenBank/DDBJ databases">
        <title>Comparative genomics of pyrophilous fungi reveals a link between fire events and developmental genes.</title>
        <authorList>
            <consortium name="DOE Joint Genome Institute"/>
            <person name="Steindorff A.S."/>
            <person name="Carver A."/>
            <person name="Calhoun S."/>
            <person name="Stillman K."/>
            <person name="Liu H."/>
            <person name="Lipzen A."/>
            <person name="Pangilinan J."/>
            <person name="Labutti K."/>
            <person name="Bruns T.D."/>
            <person name="Grigoriev I.V."/>
        </authorList>
    </citation>
    <scope>NUCLEOTIDE SEQUENCE [LARGE SCALE GENOMIC DNA]</scope>
    <source>
        <strain evidence="3 4">CBS 144469</strain>
    </source>
</reference>
<feature type="compositionally biased region" description="Basic and acidic residues" evidence="1">
    <location>
        <begin position="565"/>
        <end position="579"/>
    </location>
</feature>
<dbReference type="InterPro" id="IPR012337">
    <property type="entry name" value="RNaseH-like_sf"/>
</dbReference>
<dbReference type="Proteomes" id="UP000521943">
    <property type="component" value="Unassembled WGS sequence"/>
</dbReference>
<feature type="region of interest" description="Disordered" evidence="1">
    <location>
        <begin position="503"/>
        <end position="594"/>
    </location>
</feature>
<keyword evidence="4" id="KW-1185">Reference proteome</keyword>
<dbReference type="InterPro" id="IPR048519">
    <property type="entry name" value="Gfd2/YDR514C-like_C"/>
</dbReference>
<name>A0A8H6I9E9_9AGAR</name>
<evidence type="ECO:0000313" key="3">
    <source>
        <dbReference type="EMBL" id="KAF6761336.1"/>
    </source>
</evidence>
<accession>A0A8H6I9E9</accession>
<gene>
    <name evidence="3" type="ORF">DFP72DRAFT_1062334</name>
</gene>